<evidence type="ECO:0000256" key="2">
    <source>
        <dbReference type="ARBA" id="ARBA00012549"/>
    </source>
</evidence>
<gene>
    <name evidence="11" type="ORF">UV8b_05367</name>
</gene>
<dbReference type="GO" id="GO:0003723">
    <property type="term" value="F:RNA binding"/>
    <property type="evidence" value="ECO:0007669"/>
    <property type="project" value="InterPro"/>
</dbReference>
<keyword evidence="9" id="KW-1133">Transmembrane helix</keyword>
<comment type="catalytic activity">
    <reaction evidence="8">
        <text>[RNA] containing guanosine + H2O = an [RNA fragment]-3'-guanosine-3'-phosphate + a 5'-hydroxy-ribonucleotide-3'-[RNA fragment].</text>
        <dbReference type="EC" id="4.6.1.24"/>
    </reaction>
</comment>
<evidence type="ECO:0000256" key="3">
    <source>
        <dbReference type="ARBA" id="ARBA00022722"/>
    </source>
</evidence>
<dbReference type="InterPro" id="IPR000026">
    <property type="entry name" value="N1-like"/>
</dbReference>
<evidence type="ECO:0000256" key="6">
    <source>
        <dbReference type="ARBA" id="ARBA00023157"/>
    </source>
</evidence>
<accession>A0A8E5HT29</accession>
<evidence type="ECO:0000256" key="9">
    <source>
        <dbReference type="SAM" id="Phobius"/>
    </source>
</evidence>
<dbReference type="OrthoDB" id="5425539at2759"/>
<dbReference type="SMR" id="A0A8E5HT29"/>
<dbReference type="EC" id="4.6.1.24" evidence="2"/>
<name>A0A8E5HT29_USTVR</name>
<dbReference type="GO" id="GO:0016787">
    <property type="term" value="F:hydrolase activity"/>
    <property type="evidence" value="ECO:0007669"/>
    <property type="project" value="UniProtKB-KW"/>
</dbReference>
<feature type="chain" id="PRO_5034787461" description="ribonuclease T1" evidence="10">
    <location>
        <begin position="20"/>
        <end position="155"/>
    </location>
</feature>
<dbReference type="Proteomes" id="UP000027002">
    <property type="component" value="Chromosome 4"/>
</dbReference>
<keyword evidence="4" id="KW-0255">Endonuclease</keyword>
<keyword evidence="6" id="KW-1015">Disulfide bond</keyword>
<evidence type="ECO:0000256" key="5">
    <source>
        <dbReference type="ARBA" id="ARBA00022801"/>
    </source>
</evidence>
<evidence type="ECO:0000256" key="4">
    <source>
        <dbReference type="ARBA" id="ARBA00022759"/>
    </source>
</evidence>
<dbReference type="RefSeq" id="XP_042998797.1">
    <property type="nucleotide sequence ID" value="XM_043142864.1"/>
</dbReference>
<evidence type="ECO:0000256" key="10">
    <source>
        <dbReference type="SAM" id="SignalP"/>
    </source>
</evidence>
<sequence length="155" mass="16203">MRFSPQAAFFLSLIAIVAAAGHSAVCGNRQYSTDAVAKASDASCSYVKNGTSVGTNMYPHQYKNLEKLNLGGLSGPFYEFPILSNGQVYFSGNPGPDRVIITRDCKLAGVITHQGANGNGFLECNVKTSAASAVAAAYGFLFALCLPTALLVIAV</sequence>
<dbReference type="InterPro" id="IPR016191">
    <property type="entry name" value="Ribonuclease/ribotoxin"/>
</dbReference>
<dbReference type="SUPFAM" id="SSF53933">
    <property type="entry name" value="Microbial ribonucleases"/>
    <property type="match status" value="1"/>
</dbReference>
<reference evidence="11" key="1">
    <citation type="submission" date="2020-03" db="EMBL/GenBank/DDBJ databases">
        <title>A mixture of massive structural variations and highly conserved coding sequences in Ustilaginoidea virens genome.</title>
        <authorList>
            <person name="Zhang K."/>
            <person name="Zhao Z."/>
            <person name="Zhang Z."/>
            <person name="Li Y."/>
            <person name="Hsiang T."/>
            <person name="Sun W."/>
        </authorList>
    </citation>
    <scope>NUCLEOTIDE SEQUENCE</scope>
    <source>
        <strain evidence="11">UV-8b</strain>
    </source>
</reference>
<dbReference type="PANTHER" id="PTHR42104">
    <property type="entry name" value="EXTRACELLULAR GUANYL-SPECIFIC RIBONUCLEASE RNTA (AFU_ORTHOLOGUE AFUA_4G03230)"/>
    <property type="match status" value="1"/>
</dbReference>
<keyword evidence="10" id="KW-0732">Signal</keyword>
<feature type="transmembrane region" description="Helical" evidence="9">
    <location>
        <begin position="133"/>
        <end position="154"/>
    </location>
</feature>
<keyword evidence="3" id="KW-0540">Nuclease</keyword>
<dbReference type="PANTHER" id="PTHR42104:SF1">
    <property type="entry name" value="EXTRACELLULAR GUANYL-SPECIFIC RIBONUCLEASE RNTA (AFU_ORTHOLOGUE AFUA_4G03230)"/>
    <property type="match status" value="1"/>
</dbReference>
<dbReference type="GO" id="GO:0046589">
    <property type="term" value="F:ribonuclease T1 activity"/>
    <property type="evidence" value="ECO:0007669"/>
    <property type="project" value="UniProtKB-EC"/>
</dbReference>
<protein>
    <recommendedName>
        <fullName evidence="2">ribonuclease T1</fullName>
        <ecNumber evidence="2">4.6.1.24</ecNumber>
    </recommendedName>
</protein>
<organism evidence="11 12">
    <name type="scientific">Ustilaginoidea virens</name>
    <name type="common">Rice false smut fungus</name>
    <name type="synonym">Villosiclava virens</name>
    <dbReference type="NCBI Taxonomy" id="1159556"/>
    <lineage>
        <taxon>Eukaryota</taxon>
        <taxon>Fungi</taxon>
        <taxon>Dikarya</taxon>
        <taxon>Ascomycota</taxon>
        <taxon>Pezizomycotina</taxon>
        <taxon>Sordariomycetes</taxon>
        <taxon>Hypocreomycetidae</taxon>
        <taxon>Hypocreales</taxon>
        <taxon>Clavicipitaceae</taxon>
        <taxon>Ustilaginoidea</taxon>
    </lineage>
</organism>
<dbReference type="Gene3D" id="3.10.450.30">
    <property type="entry name" value="Microbial ribonucleases"/>
    <property type="match status" value="1"/>
</dbReference>
<dbReference type="KEGG" id="uvi:66066144"/>
<keyword evidence="12" id="KW-1185">Reference proteome</keyword>
<proteinExistence type="inferred from homology"/>
<dbReference type="GeneID" id="66066144"/>
<dbReference type="Pfam" id="PF00545">
    <property type="entry name" value="Ribonuclease"/>
    <property type="match status" value="1"/>
</dbReference>
<keyword evidence="9" id="KW-0812">Transmembrane</keyword>
<evidence type="ECO:0000256" key="1">
    <source>
        <dbReference type="ARBA" id="ARBA00009006"/>
    </source>
</evidence>
<evidence type="ECO:0000256" key="7">
    <source>
        <dbReference type="ARBA" id="ARBA00023239"/>
    </source>
</evidence>
<keyword evidence="7" id="KW-0456">Lyase</keyword>
<dbReference type="AlphaFoldDB" id="A0A8E5HT29"/>
<evidence type="ECO:0000313" key="11">
    <source>
        <dbReference type="EMBL" id="QUC21124.1"/>
    </source>
</evidence>
<evidence type="ECO:0000256" key="8">
    <source>
        <dbReference type="ARBA" id="ARBA00034015"/>
    </source>
</evidence>
<keyword evidence="9" id="KW-0472">Membrane</keyword>
<feature type="signal peptide" evidence="10">
    <location>
        <begin position="1"/>
        <end position="19"/>
    </location>
</feature>
<dbReference type="EMBL" id="CP072756">
    <property type="protein sequence ID" value="QUC21124.1"/>
    <property type="molecule type" value="Genomic_DNA"/>
</dbReference>
<comment type="similarity">
    <text evidence="1">Belongs to the ribonuclease N1/T1 family.</text>
</comment>
<keyword evidence="5" id="KW-0378">Hydrolase</keyword>
<evidence type="ECO:0000313" key="12">
    <source>
        <dbReference type="Proteomes" id="UP000027002"/>
    </source>
</evidence>